<evidence type="ECO:0000256" key="3">
    <source>
        <dbReference type="ARBA" id="ARBA00022475"/>
    </source>
</evidence>
<dbReference type="Pfam" id="PF02653">
    <property type="entry name" value="BPD_transp_2"/>
    <property type="match status" value="1"/>
</dbReference>
<dbReference type="PANTHER" id="PTHR32196">
    <property type="entry name" value="ABC TRANSPORTER PERMEASE PROTEIN YPHD-RELATED-RELATED"/>
    <property type="match status" value="1"/>
</dbReference>
<protein>
    <recommendedName>
        <fullName evidence="8">Autoinducer 2 import system permease protein LsrD</fullName>
    </recommendedName>
</protein>
<dbReference type="AlphaFoldDB" id="C0BWS6"/>
<dbReference type="GO" id="GO:0005886">
    <property type="term" value="C:plasma membrane"/>
    <property type="evidence" value="ECO:0007669"/>
    <property type="project" value="UniProtKB-SubCell"/>
</dbReference>
<keyword evidence="4" id="KW-0997">Cell inner membrane</keyword>
<reference evidence="10" key="2">
    <citation type="submission" date="2013-06" db="EMBL/GenBank/DDBJ databases">
        <title>Draft genome sequence of Clostridium hylemonae (DSM 15053).</title>
        <authorList>
            <person name="Sudarsanam P."/>
            <person name="Ley R."/>
            <person name="Guruge J."/>
            <person name="Turnbaugh P.J."/>
            <person name="Mahowald M."/>
            <person name="Liep D."/>
            <person name="Gordon J."/>
        </authorList>
    </citation>
    <scope>NUCLEOTIDE SEQUENCE</scope>
    <source>
        <strain evidence="10">DSM 15053</strain>
    </source>
</reference>
<keyword evidence="5 9" id="KW-0812">Transmembrane</keyword>
<feature type="transmembrane region" description="Helical" evidence="9">
    <location>
        <begin position="42"/>
        <end position="63"/>
    </location>
</feature>
<accession>C0BWS6</accession>
<gene>
    <name evidence="10" type="ORF">CLOHYLEM_04260</name>
</gene>
<name>C0BWS6_9FIRM</name>
<dbReference type="EMBL" id="ABYI02000007">
    <property type="protein sequence ID" value="EEG75524.1"/>
    <property type="molecule type" value="Genomic_DNA"/>
</dbReference>
<evidence type="ECO:0000256" key="1">
    <source>
        <dbReference type="ARBA" id="ARBA00004651"/>
    </source>
</evidence>
<dbReference type="OrthoDB" id="9813906at2"/>
<dbReference type="STRING" id="553973.CLOHYLEM_04260"/>
<dbReference type="RefSeq" id="WP_006441592.1">
    <property type="nucleotide sequence ID" value="NZ_CP036524.1"/>
</dbReference>
<keyword evidence="3" id="KW-1003">Cell membrane</keyword>
<evidence type="ECO:0000256" key="8">
    <source>
        <dbReference type="ARBA" id="ARBA00039381"/>
    </source>
</evidence>
<dbReference type="InterPro" id="IPR001851">
    <property type="entry name" value="ABC_transp_permease"/>
</dbReference>
<evidence type="ECO:0000313" key="10">
    <source>
        <dbReference type="EMBL" id="EEG75524.1"/>
    </source>
</evidence>
<feature type="transmembrane region" description="Helical" evidence="9">
    <location>
        <begin position="297"/>
        <end position="315"/>
    </location>
</feature>
<evidence type="ECO:0000256" key="6">
    <source>
        <dbReference type="ARBA" id="ARBA00022989"/>
    </source>
</evidence>
<dbReference type="GO" id="GO:0022857">
    <property type="term" value="F:transmembrane transporter activity"/>
    <property type="evidence" value="ECO:0007669"/>
    <property type="project" value="InterPro"/>
</dbReference>
<keyword evidence="7 9" id="KW-0472">Membrane</keyword>
<dbReference type="CDD" id="cd06579">
    <property type="entry name" value="TM_PBP1_transp_AraH_like"/>
    <property type="match status" value="1"/>
</dbReference>
<feature type="transmembrane region" description="Helical" evidence="9">
    <location>
        <begin position="223"/>
        <end position="242"/>
    </location>
</feature>
<dbReference type="eggNOG" id="COG1172">
    <property type="taxonomic scope" value="Bacteria"/>
</dbReference>
<evidence type="ECO:0000256" key="7">
    <source>
        <dbReference type="ARBA" id="ARBA00023136"/>
    </source>
</evidence>
<dbReference type="PANTHER" id="PTHR32196:SF71">
    <property type="entry name" value="AUTOINDUCER 2 IMPORT SYSTEM PERMEASE PROTEIN LSRD"/>
    <property type="match status" value="1"/>
</dbReference>
<keyword evidence="11" id="KW-1185">Reference proteome</keyword>
<sequence>MNKMKGLKSKVFSWEMFLIVILLLEILVFGQLNPRFLRLNVLMGSINDFISICIISLFVTFVMVTGGIDIQAGSIVGLTSITIGLLWQDKGFNVWAAVLVSILVGTLCGLLSGFFVAYTGVQPMVVTLGGSFLYSGLALAVVNMSSSEAYEGISGFPASFMKLSSGNIGGVPNQLIIFIILVIFAYILLHKTKYGRYIFLCGVNSSACRYSGIRVRPIIMSTYGLSGMSAALAGVVLTSYLGSAKSDLGSSLTLPIITAVVLGGTSNLGGKGGVIGTALAACVIGILKFGLNMSGMASQYLDIPVGILLIIVLAFRMTGSGNKKLLAKLKKNRGR</sequence>
<feature type="transmembrane region" description="Helical" evidence="9">
    <location>
        <begin position="12"/>
        <end position="30"/>
    </location>
</feature>
<dbReference type="HOGENOM" id="CLU_028880_0_0_9"/>
<comment type="caution">
    <text evidence="10">The sequence shown here is derived from an EMBL/GenBank/DDBJ whole genome shotgun (WGS) entry which is preliminary data.</text>
</comment>
<evidence type="ECO:0000313" key="11">
    <source>
        <dbReference type="Proteomes" id="UP000004893"/>
    </source>
</evidence>
<keyword evidence="6 9" id="KW-1133">Transmembrane helix</keyword>
<feature type="transmembrane region" description="Helical" evidence="9">
    <location>
        <begin position="125"/>
        <end position="146"/>
    </location>
</feature>
<evidence type="ECO:0000256" key="9">
    <source>
        <dbReference type="SAM" id="Phobius"/>
    </source>
</evidence>
<proteinExistence type="predicted"/>
<evidence type="ECO:0000256" key="4">
    <source>
        <dbReference type="ARBA" id="ARBA00022519"/>
    </source>
</evidence>
<organism evidence="10 11">
    <name type="scientific">[Clostridium] hylemonae DSM 15053</name>
    <dbReference type="NCBI Taxonomy" id="553973"/>
    <lineage>
        <taxon>Bacteria</taxon>
        <taxon>Bacillati</taxon>
        <taxon>Bacillota</taxon>
        <taxon>Clostridia</taxon>
        <taxon>Lachnospirales</taxon>
        <taxon>Lachnospiraceae</taxon>
    </lineage>
</organism>
<evidence type="ECO:0000256" key="5">
    <source>
        <dbReference type="ARBA" id="ARBA00022692"/>
    </source>
</evidence>
<comment type="subcellular location">
    <subcellularLocation>
        <location evidence="1">Cell membrane</location>
        <topology evidence="1">Multi-pass membrane protein</topology>
    </subcellularLocation>
</comment>
<feature type="transmembrane region" description="Helical" evidence="9">
    <location>
        <begin position="166"/>
        <end position="189"/>
    </location>
</feature>
<evidence type="ECO:0000256" key="2">
    <source>
        <dbReference type="ARBA" id="ARBA00022448"/>
    </source>
</evidence>
<feature type="transmembrane region" description="Helical" evidence="9">
    <location>
        <begin position="94"/>
        <end position="118"/>
    </location>
</feature>
<keyword evidence="2" id="KW-0813">Transport</keyword>
<reference evidence="10" key="1">
    <citation type="submission" date="2009-02" db="EMBL/GenBank/DDBJ databases">
        <authorList>
            <person name="Fulton L."/>
            <person name="Clifton S."/>
            <person name="Fulton B."/>
            <person name="Xu J."/>
            <person name="Minx P."/>
            <person name="Pepin K.H."/>
            <person name="Johnson M."/>
            <person name="Bhonagiri V."/>
            <person name="Nash W.E."/>
            <person name="Mardis E.R."/>
            <person name="Wilson R.K."/>
        </authorList>
    </citation>
    <scope>NUCLEOTIDE SEQUENCE [LARGE SCALE GENOMIC DNA]</scope>
    <source>
        <strain evidence="10">DSM 15053</strain>
    </source>
</reference>
<feature type="transmembrane region" description="Helical" evidence="9">
    <location>
        <begin position="248"/>
        <end position="265"/>
    </location>
</feature>
<feature type="transmembrane region" description="Helical" evidence="9">
    <location>
        <begin position="272"/>
        <end position="291"/>
    </location>
</feature>
<dbReference type="Proteomes" id="UP000004893">
    <property type="component" value="Unassembled WGS sequence"/>
</dbReference>